<dbReference type="InterPro" id="IPR036291">
    <property type="entry name" value="NAD(P)-bd_dom_sf"/>
</dbReference>
<sequence>MARIAITGSSGDIGSLLRPRLRAVGHDLVLVDQVPPADVAPGEQVVTADIRDLDSLG</sequence>
<evidence type="ECO:0000313" key="1">
    <source>
        <dbReference type="EMBL" id="RHA44450.1"/>
    </source>
</evidence>
<evidence type="ECO:0000313" key="2">
    <source>
        <dbReference type="Proteomes" id="UP000283374"/>
    </source>
</evidence>
<dbReference type="Proteomes" id="UP000283374">
    <property type="component" value="Unassembled WGS sequence"/>
</dbReference>
<dbReference type="Gene3D" id="3.40.50.720">
    <property type="entry name" value="NAD(P)-binding Rossmann-like Domain"/>
    <property type="match status" value="1"/>
</dbReference>
<dbReference type="SUPFAM" id="SSF51735">
    <property type="entry name" value="NAD(P)-binding Rossmann-fold domains"/>
    <property type="match status" value="1"/>
</dbReference>
<dbReference type="EMBL" id="QWKP01000071">
    <property type="protein sequence ID" value="RHA44450.1"/>
    <property type="molecule type" value="Genomic_DNA"/>
</dbReference>
<protein>
    <submittedName>
        <fullName evidence="1">NAD(P)-dependent oxidoreductase</fullName>
    </submittedName>
</protein>
<accession>A0A413RR97</accession>
<reference evidence="1 2" key="1">
    <citation type="submission" date="2018-08" db="EMBL/GenBank/DDBJ databases">
        <title>Cellulomonas rhizosphaerae sp. nov., a novel actinomycete isolated from soil.</title>
        <authorList>
            <person name="Tian Y."/>
        </authorList>
    </citation>
    <scope>NUCLEOTIDE SEQUENCE [LARGE SCALE GENOMIC DNA]</scope>
    <source>
        <strain evidence="1 2">NEAU-TCZ24</strain>
    </source>
</reference>
<proteinExistence type="predicted"/>
<organism evidence="1 2">
    <name type="scientific">Cellulomonas rhizosphaerae</name>
    <dbReference type="NCBI Taxonomy" id="2293719"/>
    <lineage>
        <taxon>Bacteria</taxon>
        <taxon>Bacillati</taxon>
        <taxon>Actinomycetota</taxon>
        <taxon>Actinomycetes</taxon>
        <taxon>Micrococcales</taxon>
        <taxon>Cellulomonadaceae</taxon>
        <taxon>Cellulomonas</taxon>
    </lineage>
</organism>
<gene>
    <name evidence="1" type="ORF">D1825_01200</name>
</gene>
<feature type="non-terminal residue" evidence="1">
    <location>
        <position position="57"/>
    </location>
</feature>
<keyword evidence="2" id="KW-1185">Reference proteome</keyword>
<dbReference type="AlphaFoldDB" id="A0A413RR97"/>
<comment type="caution">
    <text evidence="1">The sequence shown here is derived from an EMBL/GenBank/DDBJ whole genome shotgun (WGS) entry which is preliminary data.</text>
</comment>
<name>A0A413RR97_9CELL</name>